<evidence type="ECO:0000313" key="13">
    <source>
        <dbReference type="EMBL" id="KAF3554432.1"/>
    </source>
</evidence>
<reference evidence="13" key="1">
    <citation type="submission" date="2019-12" db="EMBL/GenBank/DDBJ databases">
        <title>Genome sequencing and annotation of Brassica cretica.</title>
        <authorList>
            <person name="Studholme D.J."/>
            <person name="Sarris P."/>
        </authorList>
    </citation>
    <scope>NUCLEOTIDE SEQUENCE</scope>
    <source>
        <strain evidence="13">PFS-109/04</strain>
        <tissue evidence="13">Leaf</tissue>
    </source>
</reference>
<sequence>MPRPASLNAFDIISFSYGFDLSSFFEEGGQGARFVSAAPVTKIISKLEDIAILANFTVRKKDWSVRLEGSREGAKGPLIIKVEIFELTPSLVVVEVKKKGGFIEEYEEFCNKELRPQLEKLMHYQANEVEVAMVLRPETEER</sequence>
<evidence type="ECO:0000256" key="6">
    <source>
        <dbReference type="ARBA" id="ARBA00022741"/>
    </source>
</evidence>
<protein>
    <recommendedName>
        <fullName evidence="3">non-specific serine/threonine protein kinase</fullName>
        <ecNumber evidence="3">2.7.11.1</ecNumber>
    </recommendedName>
</protein>
<proteinExistence type="inferred from homology"/>
<evidence type="ECO:0000256" key="8">
    <source>
        <dbReference type="ARBA" id="ARBA00022840"/>
    </source>
</evidence>
<evidence type="ECO:0000256" key="11">
    <source>
        <dbReference type="ARBA" id="ARBA00048679"/>
    </source>
</evidence>
<dbReference type="GO" id="GO:0007165">
    <property type="term" value="P:signal transduction"/>
    <property type="evidence" value="ECO:0007669"/>
    <property type="project" value="InterPro"/>
</dbReference>
<keyword evidence="5" id="KW-0808">Transferase</keyword>
<keyword evidence="9" id="KW-0464">Manganese</keyword>
<comment type="caution">
    <text evidence="13">The sequence shown here is derived from an EMBL/GenBank/DDBJ whole genome shotgun (WGS) entry which is preliminary data.</text>
</comment>
<dbReference type="InterPro" id="IPR018451">
    <property type="entry name" value="NAF/FISL_domain"/>
</dbReference>
<evidence type="ECO:0000256" key="9">
    <source>
        <dbReference type="ARBA" id="ARBA00023211"/>
    </source>
</evidence>
<keyword evidence="7" id="KW-0418">Kinase</keyword>
<dbReference type="PANTHER" id="PTHR43895:SF111">
    <property type="entry name" value="NON-SPECIFIC SERINE_THREONINE PROTEIN KINASE"/>
    <property type="match status" value="1"/>
</dbReference>
<accession>A0A8S9QK62</accession>
<gene>
    <name evidence="13" type="ORF">F2Q69_00011336</name>
</gene>
<comment type="similarity">
    <text evidence="2">Belongs to the protein kinase superfamily. CAMK Ser/Thr protein kinase family. SNF1 subfamily.</text>
</comment>
<evidence type="ECO:0000256" key="3">
    <source>
        <dbReference type="ARBA" id="ARBA00012513"/>
    </source>
</evidence>
<dbReference type="PANTHER" id="PTHR43895">
    <property type="entry name" value="CALCIUM/CALMODULIN-DEPENDENT PROTEIN KINASE KINASE-RELATED"/>
    <property type="match status" value="1"/>
</dbReference>
<evidence type="ECO:0000256" key="7">
    <source>
        <dbReference type="ARBA" id="ARBA00022777"/>
    </source>
</evidence>
<dbReference type="AlphaFoldDB" id="A0A8S9QK62"/>
<evidence type="ECO:0000259" key="12">
    <source>
        <dbReference type="PROSITE" id="PS50816"/>
    </source>
</evidence>
<name>A0A8S9QK62_BRACR</name>
<dbReference type="GO" id="GO:0004674">
    <property type="term" value="F:protein serine/threonine kinase activity"/>
    <property type="evidence" value="ECO:0007669"/>
    <property type="project" value="UniProtKB-KW"/>
</dbReference>
<keyword evidence="8" id="KW-0067">ATP-binding</keyword>
<feature type="domain" description="NAF" evidence="12">
    <location>
        <begin position="2"/>
        <end position="26"/>
    </location>
</feature>
<comment type="catalytic activity">
    <reaction evidence="10">
        <text>L-threonyl-[protein] + ATP = O-phospho-L-threonyl-[protein] + ADP + H(+)</text>
        <dbReference type="Rhea" id="RHEA:46608"/>
        <dbReference type="Rhea" id="RHEA-COMP:11060"/>
        <dbReference type="Rhea" id="RHEA-COMP:11605"/>
        <dbReference type="ChEBI" id="CHEBI:15378"/>
        <dbReference type="ChEBI" id="CHEBI:30013"/>
        <dbReference type="ChEBI" id="CHEBI:30616"/>
        <dbReference type="ChEBI" id="CHEBI:61977"/>
        <dbReference type="ChEBI" id="CHEBI:456216"/>
        <dbReference type="EC" id="2.7.11.1"/>
    </reaction>
</comment>
<dbReference type="EMBL" id="QGKX02000996">
    <property type="protein sequence ID" value="KAF3554432.1"/>
    <property type="molecule type" value="Genomic_DNA"/>
</dbReference>
<dbReference type="CDD" id="cd12195">
    <property type="entry name" value="CIPK_C"/>
    <property type="match status" value="1"/>
</dbReference>
<dbReference type="FunFam" id="3.30.310.80:FF:000005">
    <property type="entry name" value="Non-specific serine/threonine protein kinase"/>
    <property type="match status" value="1"/>
</dbReference>
<dbReference type="InterPro" id="IPR004041">
    <property type="entry name" value="NAF_dom"/>
</dbReference>
<evidence type="ECO:0000256" key="5">
    <source>
        <dbReference type="ARBA" id="ARBA00022679"/>
    </source>
</evidence>
<keyword evidence="6" id="KW-0547">Nucleotide-binding</keyword>
<dbReference type="GO" id="GO:0005524">
    <property type="term" value="F:ATP binding"/>
    <property type="evidence" value="ECO:0007669"/>
    <property type="project" value="UniProtKB-KW"/>
</dbReference>
<dbReference type="PROSITE" id="PS50816">
    <property type="entry name" value="NAF"/>
    <property type="match status" value="1"/>
</dbReference>
<evidence type="ECO:0000256" key="4">
    <source>
        <dbReference type="ARBA" id="ARBA00022527"/>
    </source>
</evidence>
<comment type="cofactor">
    <cofactor evidence="1">
        <name>Mn(2+)</name>
        <dbReference type="ChEBI" id="CHEBI:29035"/>
    </cofactor>
</comment>
<dbReference type="Gene3D" id="3.30.310.80">
    <property type="entry name" value="Kinase associated domain 1, KA1"/>
    <property type="match status" value="1"/>
</dbReference>
<evidence type="ECO:0000256" key="1">
    <source>
        <dbReference type="ARBA" id="ARBA00001936"/>
    </source>
</evidence>
<evidence type="ECO:0000256" key="2">
    <source>
        <dbReference type="ARBA" id="ARBA00006234"/>
    </source>
</evidence>
<comment type="catalytic activity">
    <reaction evidence="11">
        <text>L-seryl-[protein] + ATP = O-phospho-L-seryl-[protein] + ADP + H(+)</text>
        <dbReference type="Rhea" id="RHEA:17989"/>
        <dbReference type="Rhea" id="RHEA-COMP:9863"/>
        <dbReference type="Rhea" id="RHEA-COMP:11604"/>
        <dbReference type="ChEBI" id="CHEBI:15378"/>
        <dbReference type="ChEBI" id="CHEBI:29999"/>
        <dbReference type="ChEBI" id="CHEBI:30616"/>
        <dbReference type="ChEBI" id="CHEBI:83421"/>
        <dbReference type="ChEBI" id="CHEBI:456216"/>
        <dbReference type="EC" id="2.7.11.1"/>
    </reaction>
</comment>
<keyword evidence="4" id="KW-0723">Serine/threonine-protein kinase</keyword>
<evidence type="ECO:0000256" key="10">
    <source>
        <dbReference type="ARBA" id="ARBA00047899"/>
    </source>
</evidence>
<dbReference type="Pfam" id="PF03822">
    <property type="entry name" value="NAF"/>
    <property type="match status" value="1"/>
</dbReference>
<evidence type="ECO:0000313" key="14">
    <source>
        <dbReference type="Proteomes" id="UP000712600"/>
    </source>
</evidence>
<organism evidence="13 14">
    <name type="scientific">Brassica cretica</name>
    <name type="common">Mustard</name>
    <dbReference type="NCBI Taxonomy" id="69181"/>
    <lineage>
        <taxon>Eukaryota</taxon>
        <taxon>Viridiplantae</taxon>
        <taxon>Streptophyta</taxon>
        <taxon>Embryophyta</taxon>
        <taxon>Tracheophyta</taxon>
        <taxon>Spermatophyta</taxon>
        <taxon>Magnoliopsida</taxon>
        <taxon>eudicotyledons</taxon>
        <taxon>Gunneridae</taxon>
        <taxon>Pentapetalae</taxon>
        <taxon>rosids</taxon>
        <taxon>malvids</taxon>
        <taxon>Brassicales</taxon>
        <taxon>Brassicaceae</taxon>
        <taxon>Brassiceae</taxon>
        <taxon>Brassica</taxon>
    </lineage>
</organism>
<dbReference type="Proteomes" id="UP000712600">
    <property type="component" value="Unassembled WGS sequence"/>
</dbReference>
<dbReference type="EC" id="2.7.11.1" evidence="3"/>